<proteinExistence type="predicted"/>
<keyword evidence="2" id="KW-1185">Reference proteome</keyword>
<dbReference type="STRING" id="1562970.ING2E5B_0463"/>
<dbReference type="AlphaFoldDB" id="A0A098BX57"/>
<evidence type="ECO:0000313" key="1">
    <source>
        <dbReference type="EMBL" id="CEA15230.1"/>
    </source>
</evidence>
<reference evidence="1 2" key="1">
    <citation type="submission" date="2014-08" db="EMBL/GenBank/DDBJ databases">
        <authorList>
            <person name="Wibberg D."/>
        </authorList>
    </citation>
    <scope>NUCLEOTIDE SEQUENCE [LARGE SCALE GENOMIC DNA]</scope>
    <source>
        <strain evidence="2">ING2-E5B</strain>
    </source>
</reference>
<name>A0A098BX57_9BACT</name>
<dbReference type="HOGENOM" id="CLU_2736615_0_0_10"/>
<dbReference type="Proteomes" id="UP000032417">
    <property type="component" value="Chromosome 1"/>
</dbReference>
<accession>A0A098BX57</accession>
<evidence type="ECO:0000313" key="2">
    <source>
        <dbReference type="Proteomes" id="UP000032417"/>
    </source>
</evidence>
<dbReference type="EMBL" id="LN515532">
    <property type="protein sequence ID" value="CEA15230.1"/>
    <property type="molecule type" value="Genomic_DNA"/>
</dbReference>
<dbReference type="KEGG" id="pbt:ING2E5B_0463"/>
<organism evidence="1 2">
    <name type="scientific">Fermentimonas caenicola</name>
    <dbReference type="NCBI Taxonomy" id="1562970"/>
    <lineage>
        <taxon>Bacteria</taxon>
        <taxon>Pseudomonadati</taxon>
        <taxon>Bacteroidota</taxon>
        <taxon>Bacteroidia</taxon>
        <taxon>Bacteroidales</taxon>
        <taxon>Dysgonomonadaceae</taxon>
        <taxon>Fermentimonas</taxon>
    </lineage>
</organism>
<gene>
    <name evidence="1" type="ORF">ING2E5B_0463</name>
</gene>
<protein>
    <submittedName>
        <fullName evidence="1">Uncharacterized protein</fullName>
    </submittedName>
</protein>
<sequence length="71" mass="8439">MRAEEIFIEVLKAPELQTIFMIPEGELIKESMQDKSDYYVIEIIKEIIRGVESHKSKEQIFQIIQKQIMQL</sequence>